<dbReference type="GO" id="GO:0004197">
    <property type="term" value="F:cysteine-type endopeptidase activity"/>
    <property type="evidence" value="ECO:0007669"/>
    <property type="project" value="InterPro"/>
</dbReference>
<dbReference type="OrthoDB" id="3223806at2759"/>
<comment type="caution">
    <text evidence="5">The sequence shown here is derived from an EMBL/GenBank/DDBJ whole genome shotgun (WGS) entry which is preliminary data.</text>
</comment>
<evidence type="ECO:0000313" key="6">
    <source>
        <dbReference type="Proteomes" id="UP000623467"/>
    </source>
</evidence>
<evidence type="ECO:0000256" key="3">
    <source>
        <dbReference type="ARBA" id="ARBA00022807"/>
    </source>
</evidence>
<dbReference type="GO" id="GO:0006508">
    <property type="term" value="P:proteolysis"/>
    <property type="evidence" value="ECO:0007669"/>
    <property type="project" value="InterPro"/>
</dbReference>
<evidence type="ECO:0000313" key="5">
    <source>
        <dbReference type="EMBL" id="KAF7366605.1"/>
    </source>
</evidence>
<protein>
    <recommendedName>
        <fullName evidence="4">Peptidase C14 caspase domain-containing protein</fullName>
    </recommendedName>
</protein>
<reference evidence="5" key="1">
    <citation type="submission" date="2020-05" db="EMBL/GenBank/DDBJ databases">
        <title>Mycena genomes resolve the evolution of fungal bioluminescence.</title>
        <authorList>
            <person name="Tsai I.J."/>
        </authorList>
    </citation>
    <scope>NUCLEOTIDE SEQUENCE</scope>
    <source>
        <strain evidence="5">160909Yilan</strain>
    </source>
</reference>
<gene>
    <name evidence="5" type="ORF">MSAN_00918300</name>
</gene>
<name>A0A8H6YZF0_9AGAR</name>
<dbReference type="InterPro" id="IPR011600">
    <property type="entry name" value="Pept_C14_caspase"/>
</dbReference>
<keyword evidence="3" id="KW-0788">Thiol protease</keyword>
<proteinExistence type="inferred from homology"/>
<dbReference type="GO" id="GO:0005737">
    <property type="term" value="C:cytoplasm"/>
    <property type="evidence" value="ECO:0007669"/>
    <property type="project" value="TreeGrafter"/>
</dbReference>
<dbReference type="Gene3D" id="3.40.50.1460">
    <property type="match status" value="1"/>
</dbReference>
<dbReference type="Pfam" id="PF00656">
    <property type="entry name" value="Peptidase_C14"/>
    <property type="match status" value="1"/>
</dbReference>
<evidence type="ECO:0000256" key="1">
    <source>
        <dbReference type="ARBA" id="ARBA00009005"/>
    </source>
</evidence>
<keyword evidence="3" id="KW-0378">Hydrolase</keyword>
<comment type="similarity">
    <text evidence="1">Belongs to the peptidase C14B family.</text>
</comment>
<evidence type="ECO:0000256" key="2">
    <source>
        <dbReference type="ARBA" id="ARBA00022703"/>
    </source>
</evidence>
<dbReference type="Proteomes" id="UP000623467">
    <property type="component" value="Unassembled WGS sequence"/>
</dbReference>
<dbReference type="InterPro" id="IPR029030">
    <property type="entry name" value="Caspase-like_dom_sf"/>
</dbReference>
<organism evidence="5 6">
    <name type="scientific">Mycena sanguinolenta</name>
    <dbReference type="NCBI Taxonomy" id="230812"/>
    <lineage>
        <taxon>Eukaryota</taxon>
        <taxon>Fungi</taxon>
        <taxon>Dikarya</taxon>
        <taxon>Basidiomycota</taxon>
        <taxon>Agaricomycotina</taxon>
        <taxon>Agaricomycetes</taxon>
        <taxon>Agaricomycetidae</taxon>
        <taxon>Agaricales</taxon>
        <taxon>Marasmiineae</taxon>
        <taxon>Mycenaceae</taxon>
        <taxon>Mycena</taxon>
    </lineage>
</organism>
<keyword evidence="2" id="KW-0053">Apoptosis</keyword>
<keyword evidence="3" id="KW-0645">Protease</keyword>
<feature type="domain" description="Peptidase C14 caspase" evidence="4">
    <location>
        <begin position="85"/>
        <end position="328"/>
    </location>
</feature>
<sequence length="745" mass="81724">MSRCLSLPWLNIQVFNISELLWYIGWSPPPKQPLLVTTSTTSTHYVFPLAFLLSLDEIFSGRPNPSALSVLVLHRLCLRDNPAFFALVIGIDKYKSVRPLKGCVADADDMADYLEKILGVPPAHITNLRNGQATRRAIKRSLAALASDDRIRSGDPIVIFFAGHGAQAKAPPGWAADDHDARIEMILPVDFVSNTNDNEDWQGIPDITLAALLSKLAMVKGDNITVIHDCCHSGSSTRDNDNSSKSDVETRGIELAETYKVLESIDSDVDGSHRVSFVSTGFQKTAMASHVLLAACSESMLARESLVDNNQKRGHFTRTLLEFLRSPIVQGAAITYTELIERLPDLPGAQYPQCDGDNRGRIMFNGRAPKKSKLLYQVAVTPKAGIPTLQAGEAQGITKNAIVSIFMSSDTTVPIGRLQVAKARACSSQLQKIPGDSSFHIPPSAWATLAKAGDGADISVAIVHEMKEQRPDKRNISTVPLESPYELALTAENGEAIFEIGDQECCKAGLTRIPHTVPLNDTDGLYTVLTFAADFFFHLRRSNNNALARRLELEAYTLEEKDLDKDLNNLLDGPVLMPSSDNLSTKDKKLFVEVSDDVDTEYGFKLVSHSEHNLYVWAFMFDMSSLSIRCIYRPPSAKMKPNTMHRNKHAGAAVAADASLLAHRELTIGYGSGGGRPQSFGLKDDSMVDVSYLKLFVTIQYVDLSYLEQDSPFGGCAGRTSKDAPPREVWDTVSLMIVQKKPTVA</sequence>
<accession>A0A8H6YZF0</accession>
<evidence type="ECO:0000259" key="4">
    <source>
        <dbReference type="Pfam" id="PF00656"/>
    </source>
</evidence>
<keyword evidence="6" id="KW-1185">Reference proteome</keyword>
<dbReference type="AlphaFoldDB" id="A0A8H6YZF0"/>
<dbReference type="PANTHER" id="PTHR48104:SF30">
    <property type="entry name" value="METACASPASE-1"/>
    <property type="match status" value="1"/>
</dbReference>
<dbReference type="PANTHER" id="PTHR48104">
    <property type="entry name" value="METACASPASE-4"/>
    <property type="match status" value="1"/>
</dbReference>
<dbReference type="InterPro" id="IPR050452">
    <property type="entry name" value="Metacaspase"/>
</dbReference>
<dbReference type="SUPFAM" id="SSF52129">
    <property type="entry name" value="Caspase-like"/>
    <property type="match status" value="1"/>
</dbReference>
<dbReference type="EMBL" id="JACAZH010000006">
    <property type="protein sequence ID" value="KAF7366605.1"/>
    <property type="molecule type" value="Genomic_DNA"/>
</dbReference>
<dbReference type="GO" id="GO:0006915">
    <property type="term" value="P:apoptotic process"/>
    <property type="evidence" value="ECO:0007669"/>
    <property type="project" value="UniProtKB-KW"/>
</dbReference>